<evidence type="ECO:0000256" key="3">
    <source>
        <dbReference type="ARBA" id="ARBA00022448"/>
    </source>
</evidence>
<protein>
    <recommendedName>
        <fullName evidence="11">t-SNARE coiled-coil homology domain-containing protein</fullName>
    </recommendedName>
</protein>
<dbReference type="PANTHER" id="PTHR12791">
    <property type="entry name" value="GOLGI SNARE BET1-RELATED"/>
    <property type="match status" value="1"/>
</dbReference>
<dbReference type="EMBL" id="KZ819634">
    <property type="protein sequence ID" value="PWN94132.1"/>
    <property type="molecule type" value="Genomic_DNA"/>
</dbReference>
<dbReference type="Proteomes" id="UP000245768">
    <property type="component" value="Unassembled WGS sequence"/>
</dbReference>
<dbReference type="RefSeq" id="XP_025381330.1">
    <property type="nucleotide sequence ID" value="XM_025519501.1"/>
</dbReference>
<evidence type="ECO:0000313" key="12">
    <source>
        <dbReference type="EMBL" id="PWN94132.1"/>
    </source>
</evidence>
<name>A0A316YYF3_9BASI</name>
<evidence type="ECO:0000259" key="11">
    <source>
        <dbReference type="PROSITE" id="PS50192"/>
    </source>
</evidence>
<reference evidence="12 13" key="1">
    <citation type="journal article" date="2018" name="Mol. Biol. Evol.">
        <title>Broad Genomic Sampling Reveals a Smut Pathogenic Ancestry of the Fungal Clade Ustilaginomycotina.</title>
        <authorList>
            <person name="Kijpornyongpan T."/>
            <person name="Mondo S.J."/>
            <person name="Barry K."/>
            <person name="Sandor L."/>
            <person name="Lee J."/>
            <person name="Lipzen A."/>
            <person name="Pangilinan J."/>
            <person name="LaButti K."/>
            <person name="Hainaut M."/>
            <person name="Henrissat B."/>
            <person name="Grigoriev I.V."/>
            <person name="Spatafora J.W."/>
            <person name="Aime M.C."/>
        </authorList>
    </citation>
    <scope>NUCLEOTIDE SEQUENCE [LARGE SCALE GENOMIC DNA]</scope>
    <source>
        <strain evidence="12 13">MCA 4198</strain>
    </source>
</reference>
<feature type="transmembrane region" description="Helical" evidence="10">
    <location>
        <begin position="213"/>
        <end position="234"/>
    </location>
</feature>
<evidence type="ECO:0000256" key="4">
    <source>
        <dbReference type="ARBA" id="ARBA00022692"/>
    </source>
</evidence>
<keyword evidence="13" id="KW-1185">Reference proteome</keyword>
<dbReference type="PROSITE" id="PS50192">
    <property type="entry name" value="T_SNARE"/>
    <property type="match status" value="1"/>
</dbReference>
<dbReference type="GO" id="GO:0015031">
    <property type="term" value="P:protein transport"/>
    <property type="evidence" value="ECO:0007669"/>
    <property type="project" value="UniProtKB-KW"/>
</dbReference>
<evidence type="ECO:0000256" key="1">
    <source>
        <dbReference type="ARBA" id="ARBA00004409"/>
    </source>
</evidence>
<feature type="region of interest" description="Disordered" evidence="9">
    <location>
        <begin position="103"/>
        <end position="142"/>
    </location>
</feature>
<keyword evidence="3" id="KW-0813">Transport</keyword>
<keyword evidence="5" id="KW-0653">Protein transport</keyword>
<proteinExistence type="inferred from homology"/>
<evidence type="ECO:0000313" key="13">
    <source>
        <dbReference type="Proteomes" id="UP000245768"/>
    </source>
</evidence>
<evidence type="ECO:0000256" key="9">
    <source>
        <dbReference type="SAM" id="MobiDB-lite"/>
    </source>
</evidence>
<dbReference type="GO" id="GO:0048193">
    <property type="term" value="P:Golgi vesicle transport"/>
    <property type="evidence" value="ECO:0007669"/>
    <property type="project" value="InterPro"/>
</dbReference>
<dbReference type="CDD" id="cd15851">
    <property type="entry name" value="SNARE_Syntaxin6"/>
    <property type="match status" value="1"/>
</dbReference>
<comment type="similarity">
    <text evidence="2">Belongs to the syntaxin family.</text>
</comment>
<dbReference type="InterPro" id="IPR010989">
    <property type="entry name" value="SNARE"/>
</dbReference>
<dbReference type="InterPro" id="IPR000727">
    <property type="entry name" value="T_SNARE_dom"/>
</dbReference>
<dbReference type="FunCoup" id="A0A316YYF3">
    <property type="interactions" value="242"/>
</dbReference>
<dbReference type="STRING" id="215250.A0A316YYF3"/>
<dbReference type="OrthoDB" id="546861at2759"/>
<evidence type="ECO:0000256" key="6">
    <source>
        <dbReference type="ARBA" id="ARBA00022989"/>
    </source>
</evidence>
<dbReference type="SUPFAM" id="SSF47661">
    <property type="entry name" value="t-snare proteins"/>
    <property type="match status" value="1"/>
</dbReference>
<comment type="subcellular location">
    <subcellularLocation>
        <location evidence="1">Golgi apparatus membrane</location>
        <topology evidence="1">Single-pass type IV membrane protein</topology>
    </subcellularLocation>
</comment>
<evidence type="ECO:0000256" key="10">
    <source>
        <dbReference type="SAM" id="Phobius"/>
    </source>
</evidence>
<dbReference type="SUPFAM" id="SSF58038">
    <property type="entry name" value="SNARE fusion complex"/>
    <property type="match status" value="1"/>
</dbReference>
<sequence length="235" mass="26333">MASDPYHTFASDLRSSLRSAQDLGQSYQDLRRSVSPSSPSLREAHDRLLDALEALQGDVADVKESVDVVERSGPERFGVAQEELEERRRFVKSCTEELRKLSDIAGRRQGDQKPSFRSIDMGSRADEEGDEDPNEAFEREQQQHLLARQDDTLSLIGNTLTSLKRQAGTFGQEIGEQVELIGALDTEVDSSQSKLGRAMGKMDEMVRRGDERLGGWCVWILILVLFILLLIVVLI</sequence>
<evidence type="ECO:0000256" key="7">
    <source>
        <dbReference type="ARBA" id="ARBA00023034"/>
    </source>
</evidence>
<dbReference type="GO" id="GO:0000139">
    <property type="term" value="C:Golgi membrane"/>
    <property type="evidence" value="ECO:0007669"/>
    <property type="project" value="UniProtKB-SubCell"/>
</dbReference>
<dbReference type="GeneID" id="37041417"/>
<dbReference type="AlphaFoldDB" id="A0A316YYF3"/>
<gene>
    <name evidence="12" type="ORF">FA10DRAFT_248705</name>
</gene>
<keyword evidence="4 10" id="KW-0812">Transmembrane</keyword>
<feature type="domain" description="T-SNARE coiled-coil homology" evidence="11">
    <location>
        <begin position="143"/>
        <end position="205"/>
    </location>
</feature>
<dbReference type="InterPro" id="IPR015260">
    <property type="entry name" value="Syntaxin-6/10/61_N"/>
</dbReference>
<dbReference type="Pfam" id="PF09177">
    <property type="entry name" value="STX6_10_61_N"/>
    <property type="match status" value="1"/>
</dbReference>
<dbReference type="SMART" id="SM00397">
    <property type="entry name" value="t_SNARE"/>
    <property type="match status" value="1"/>
</dbReference>
<keyword evidence="7" id="KW-0333">Golgi apparatus</keyword>
<keyword evidence="8 10" id="KW-0472">Membrane</keyword>
<keyword evidence="6 10" id="KW-1133">Transmembrane helix</keyword>
<evidence type="ECO:0000256" key="5">
    <source>
        <dbReference type="ARBA" id="ARBA00022927"/>
    </source>
</evidence>
<dbReference type="InParanoid" id="A0A316YYF3"/>
<evidence type="ECO:0000256" key="2">
    <source>
        <dbReference type="ARBA" id="ARBA00009063"/>
    </source>
</evidence>
<accession>A0A316YYF3</accession>
<dbReference type="Gene3D" id="1.20.58.90">
    <property type="match status" value="1"/>
</dbReference>
<dbReference type="Gene3D" id="1.20.5.110">
    <property type="match status" value="1"/>
</dbReference>
<evidence type="ECO:0000256" key="8">
    <source>
        <dbReference type="ARBA" id="ARBA00023136"/>
    </source>
</evidence>
<organism evidence="12 13">
    <name type="scientific">Acaromyces ingoldii</name>
    <dbReference type="NCBI Taxonomy" id="215250"/>
    <lineage>
        <taxon>Eukaryota</taxon>
        <taxon>Fungi</taxon>
        <taxon>Dikarya</taxon>
        <taxon>Basidiomycota</taxon>
        <taxon>Ustilaginomycotina</taxon>
        <taxon>Exobasidiomycetes</taxon>
        <taxon>Exobasidiales</taxon>
        <taxon>Cryptobasidiaceae</taxon>
        <taxon>Acaromyces</taxon>
    </lineage>
</organism>
<feature type="region of interest" description="Disordered" evidence="9">
    <location>
        <begin position="24"/>
        <end position="44"/>
    </location>
</feature>